<feature type="region of interest" description="Disordered" evidence="1">
    <location>
        <begin position="865"/>
        <end position="909"/>
    </location>
</feature>
<proteinExistence type="predicted"/>
<name>A0A7G2CR65_9TRYP</name>
<dbReference type="VEuPathDB" id="TriTrypDB:ADEAN_000979000"/>
<feature type="compositionally biased region" description="Acidic residues" evidence="1">
    <location>
        <begin position="490"/>
        <end position="504"/>
    </location>
</feature>
<accession>A0A7G2CR65</accession>
<protein>
    <submittedName>
        <fullName evidence="2">Uncharacterized protein</fullName>
    </submittedName>
</protein>
<feature type="region of interest" description="Disordered" evidence="1">
    <location>
        <begin position="323"/>
        <end position="352"/>
    </location>
</feature>
<feature type="compositionally biased region" description="Basic and acidic residues" evidence="1">
    <location>
        <begin position="386"/>
        <end position="397"/>
    </location>
</feature>
<feature type="region of interest" description="Disordered" evidence="1">
    <location>
        <begin position="1105"/>
        <end position="1129"/>
    </location>
</feature>
<gene>
    <name evidence="2" type="ORF">ADEAN_000979000</name>
</gene>
<feature type="compositionally biased region" description="Pro residues" evidence="1">
    <location>
        <begin position="264"/>
        <end position="273"/>
    </location>
</feature>
<feature type="region of interest" description="Disordered" evidence="1">
    <location>
        <begin position="1142"/>
        <end position="1215"/>
    </location>
</feature>
<feature type="compositionally biased region" description="Basic and acidic residues" evidence="1">
    <location>
        <begin position="69"/>
        <end position="94"/>
    </location>
</feature>
<dbReference type="EMBL" id="LR877169">
    <property type="protein sequence ID" value="CAD2222250.1"/>
    <property type="molecule type" value="Genomic_DNA"/>
</dbReference>
<evidence type="ECO:0000256" key="1">
    <source>
        <dbReference type="SAM" id="MobiDB-lite"/>
    </source>
</evidence>
<feature type="region of interest" description="Disordered" evidence="1">
    <location>
        <begin position="37"/>
        <end position="105"/>
    </location>
</feature>
<feature type="compositionally biased region" description="Low complexity" evidence="1">
    <location>
        <begin position="685"/>
        <end position="699"/>
    </location>
</feature>
<feature type="region of interest" description="Disordered" evidence="1">
    <location>
        <begin position="487"/>
        <end position="707"/>
    </location>
</feature>
<keyword evidence="3" id="KW-1185">Reference proteome</keyword>
<feature type="compositionally biased region" description="Basic and acidic residues" evidence="1">
    <location>
        <begin position="505"/>
        <end position="541"/>
    </location>
</feature>
<feature type="region of interest" description="Disordered" evidence="1">
    <location>
        <begin position="209"/>
        <end position="244"/>
    </location>
</feature>
<feature type="compositionally biased region" description="Basic and acidic residues" evidence="1">
    <location>
        <begin position="550"/>
        <end position="561"/>
    </location>
</feature>
<evidence type="ECO:0000313" key="2">
    <source>
        <dbReference type="EMBL" id="CAD2222250.1"/>
    </source>
</evidence>
<reference evidence="2 3" key="1">
    <citation type="submission" date="2020-08" db="EMBL/GenBank/DDBJ databases">
        <authorList>
            <person name="Newling K."/>
            <person name="Davey J."/>
            <person name="Forrester S."/>
        </authorList>
    </citation>
    <scope>NUCLEOTIDE SEQUENCE [LARGE SCALE GENOMIC DNA]</scope>
    <source>
        <strain evidence="3">Crithidia deanei Carvalho (ATCC PRA-265)</strain>
    </source>
</reference>
<feature type="region of interest" description="Disordered" evidence="1">
    <location>
        <begin position="386"/>
        <end position="416"/>
    </location>
</feature>
<evidence type="ECO:0000313" key="3">
    <source>
        <dbReference type="Proteomes" id="UP000515908"/>
    </source>
</evidence>
<dbReference type="Proteomes" id="UP000515908">
    <property type="component" value="Chromosome 25"/>
</dbReference>
<organism evidence="2 3">
    <name type="scientific">Angomonas deanei</name>
    <dbReference type="NCBI Taxonomy" id="59799"/>
    <lineage>
        <taxon>Eukaryota</taxon>
        <taxon>Discoba</taxon>
        <taxon>Euglenozoa</taxon>
        <taxon>Kinetoplastea</taxon>
        <taxon>Metakinetoplastina</taxon>
        <taxon>Trypanosomatida</taxon>
        <taxon>Trypanosomatidae</taxon>
        <taxon>Strigomonadinae</taxon>
        <taxon>Angomonas</taxon>
    </lineage>
</organism>
<dbReference type="AlphaFoldDB" id="A0A7G2CR65"/>
<feature type="region of interest" description="Disordered" evidence="1">
    <location>
        <begin position="774"/>
        <end position="813"/>
    </location>
</feature>
<feature type="compositionally biased region" description="Basic and acidic residues" evidence="1">
    <location>
        <begin position="1149"/>
        <end position="1177"/>
    </location>
</feature>
<feature type="compositionally biased region" description="Polar residues" evidence="1">
    <location>
        <begin position="398"/>
        <end position="408"/>
    </location>
</feature>
<feature type="compositionally biased region" description="Low complexity" evidence="1">
    <location>
        <begin position="899"/>
        <end position="909"/>
    </location>
</feature>
<sequence length="1215" mass="134724">MSDDVLTPVENIRERLQSVLRSIDSTLYQHSALEHGGLASRRAAPVTSEREHYPTETTTLSVPPPLPPRVERREEVWKEKETTVPTAIRKEDAPPGRASPPPPVAPAEVVPLAEEPSRVPAFSSTVPSVSRLRAAPTPDTTVDNAAVVRTDEPGSSFLNKYCNDSSLSKGPTLFSSTYRPGQSTSINRGNSSKLFMETVERQSVTDVVSSQTASVRSSIDGVSPVREYTSYPQEGPRGNGRSALEDTAEIEKAYTTLHRYVDPTPAPAPPPQRQLPEPHEVNTPRRNPPLRPRETPQWPTAEPGKDLLVILKQKRDQDLSALYNSRHSLPPAPSREATVVDSTVGSPPPTHVSLLHQRLTEQEKSTLHGRTDMPGEAERAVRRRLQEQRLRHSDQETTRSQSPHSSIMESYKQKQKAVAEREAEHLEKLMQRSEAYLLESLYDHEKTKMFAKATRQKEERPTSAATHAIRRYAEQLKRLKAFYEGHGTLFDEDEPEEELEDEREDVPSRRDSTSSERRSSTPEERTERRESTASVVEEKKLKPNTSRFEVASDRPNTDKGVRSGNARFAVAGSSAGPRRHNSESSVEEDEHTQLPQAVDRPQRTAPPQTKAEATSPPPRSDSLATTVSNERLHVSPKRSMKGLLSSSESERDEDLSSVDIPVDVPSEIAVRKSLPIPTRDKSSTRRSSPPARVASPSPSYHKGPLVSEDLVKKHTALSAALAEMTMMQAAVKLKDDGIPLHIKQLGSQVPAKAFLTKDESELLIIVEKMSQTTEKEGKTAPKAVPAKKAPPKMVPKSPGSTFMKKVPPPGMIPMKRPPSPGTIPFNPYTGNVQRLPPGTIPIQAGNGQLRFLNSSDPRIIHPSMHGAMMSAYGPPSVSRTNSGISSKASTRRPPPSPTPSSTASESSVAAPEEKVVRNVLIREKHHFPLRNARIVLPFGVIGNEADLGEGGPRTWEDVSGVWCGPAACELLRRYHCTIFSDVRAPVYHPYRVYLLVPDTQRGELPKEAILLVIDFDTRLDWMTFVLGVQSAKGGPPLSYGRLLWLLATQRLQRARSLVGINPFDMDCIWRGVAPPVQRSASPAVSSLLYKQSAVAFRVEEETLPRLRRRGRSSSRDPSPSTDHSKLADDRVGCTKRRWLPFGRSKHREKATEESPHVVLRDTPRPSEDDEPVTRDANDSSQLGYKEPSRRRRAPSVAAMKGKVMKLFQRKKTEEE</sequence>
<feature type="region of interest" description="Disordered" evidence="1">
    <location>
        <begin position="260"/>
        <end position="305"/>
    </location>
</feature>